<accession>A0AAD5SLX2</accession>
<keyword evidence="3" id="KW-1185">Reference proteome</keyword>
<feature type="signal peptide" evidence="1">
    <location>
        <begin position="1"/>
        <end position="19"/>
    </location>
</feature>
<keyword evidence="1" id="KW-0732">Signal</keyword>
<gene>
    <name evidence="2" type="ORF">HK097_007028</name>
</gene>
<proteinExistence type="predicted"/>
<evidence type="ECO:0000313" key="2">
    <source>
        <dbReference type="EMBL" id="KAJ3056415.1"/>
    </source>
</evidence>
<protein>
    <recommendedName>
        <fullName evidence="4">Extracellular membrane protein CFEM domain-containing protein</fullName>
    </recommendedName>
</protein>
<organism evidence="2 3">
    <name type="scientific">Rhizophlyctis rosea</name>
    <dbReference type="NCBI Taxonomy" id="64517"/>
    <lineage>
        <taxon>Eukaryota</taxon>
        <taxon>Fungi</taxon>
        <taxon>Fungi incertae sedis</taxon>
        <taxon>Chytridiomycota</taxon>
        <taxon>Chytridiomycota incertae sedis</taxon>
        <taxon>Chytridiomycetes</taxon>
        <taxon>Rhizophlyctidales</taxon>
        <taxon>Rhizophlyctidaceae</taxon>
        <taxon>Rhizophlyctis</taxon>
    </lineage>
</organism>
<dbReference type="AlphaFoldDB" id="A0AAD5SLX2"/>
<dbReference type="Proteomes" id="UP001212841">
    <property type="component" value="Unassembled WGS sequence"/>
</dbReference>
<evidence type="ECO:0000256" key="1">
    <source>
        <dbReference type="SAM" id="SignalP"/>
    </source>
</evidence>
<sequence>MQYTKFILATVALAASASAQEAPVVNGCADAAILTPVLTEGITCFSADSDVAILNCLCTGNFKPAYDAAYNCAATANGGTPDADTQAGKAQFEQACATNNPALIGIPSDVTPLNSITAIPSDLLPTSGLPGGVIPSATGVITATSAVAVVTTTAPAPSRALSTAPAPTTTAATQGSGAEKIMWGLGGAAAAVVAGAAALL</sequence>
<reference evidence="2" key="1">
    <citation type="submission" date="2020-05" db="EMBL/GenBank/DDBJ databases">
        <title>Phylogenomic resolution of chytrid fungi.</title>
        <authorList>
            <person name="Stajich J.E."/>
            <person name="Amses K."/>
            <person name="Simmons R."/>
            <person name="Seto K."/>
            <person name="Myers J."/>
            <person name="Bonds A."/>
            <person name="Quandt C.A."/>
            <person name="Barry K."/>
            <person name="Liu P."/>
            <person name="Grigoriev I."/>
            <person name="Longcore J.E."/>
            <person name="James T.Y."/>
        </authorList>
    </citation>
    <scope>NUCLEOTIDE SEQUENCE</scope>
    <source>
        <strain evidence="2">JEL0318</strain>
    </source>
</reference>
<evidence type="ECO:0000313" key="3">
    <source>
        <dbReference type="Proteomes" id="UP001212841"/>
    </source>
</evidence>
<name>A0AAD5SLX2_9FUNG</name>
<dbReference type="EMBL" id="JADGJD010000034">
    <property type="protein sequence ID" value="KAJ3056415.1"/>
    <property type="molecule type" value="Genomic_DNA"/>
</dbReference>
<feature type="chain" id="PRO_5042279921" description="Extracellular membrane protein CFEM domain-containing protein" evidence="1">
    <location>
        <begin position="20"/>
        <end position="200"/>
    </location>
</feature>
<comment type="caution">
    <text evidence="2">The sequence shown here is derived from an EMBL/GenBank/DDBJ whole genome shotgun (WGS) entry which is preliminary data.</text>
</comment>
<evidence type="ECO:0008006" key="4">
    <source>
        <dbReference type="Google" id="ProtNLM"/>
    </source>
</evidence>